<name>A0A8D2JJN9_SCIVU</name>
<accession>A0A8D2JJN9</accession>
<evidence type="ECO:0000256" key="2">
    <source>
        <dbReference type="ARBA" id="ARBA00023128"/>
    </source>
</evidence>
<keyword evidence="5" id="KW-1185">Reference proteome</keyword>
<reference evidence="4" key="2">
    <citation type="submission" date="2025-09" db="UniProtKB">
        <authorList>
            <consortium name="Ensembl"/>
        </authorList>
    </citation>
    <scope>IDENTIFICATION</scope>
</reference>
<dbReference type="Proteomes" id="UP000694564">
    <property type="component" value="Chromosome X"/>
</dbReference>
<dbReference type="Ensembl" id="ENSSVLT00005018324.1">
    <property type="protein sequence ID" value="ENSSVLP00005016490.1"/>
    <property type="gene ID" value="ENSSVLG00005013100.1"/>
</dbReference>
<dbReference type="GO" id="GO:0005739">
    <property type="term" value="C:mitochondrion"/>
    <property type="evidence" value="ECO:0007669"/>
    <property type="project" value="UniProtKB-SubCell"/>
</dbReference>
<evidence type="ECO:0000256" key="1">
    <source>
        <dbReference type="ARBA" id="ARBA00004173"/>
    </source>
</evidence>
<dbReference type="AlphaFoldDB" id="A0A8D2JJN9"/>
<evidence type="ECO:0000313" key="4">
    <source>
        <dbReference type="Ensembl" id="ENSSVLP00005016490.1"/>
    </source>
</evidence>
<comment type="subcellular location">
    <subcellularLocation>
        <location evidence="1">Mitochondrion</location>
    </subcellularLocation>
</comment>
<dbReference type="PANTHER" id="PTHR11387">
    <property type="entry name" value="CYTOCHROME C OXIDASE SUBUNIT 6B"/>
    <property type="match status" value="1"/>
</dbReference>
<dbReference type="SUPFAM" id="SSF47694">
    <property type="entry name" value="Cytochrome c oxidase subunit h"/>
    <property type="match status" value="1"/>
</dbReference>
<dbReference type="InterPro" id="IPR036549">
    <property type="entry name" value="CX6/COA6-like_sf"/>
</dbReference>
<dbReference type="InterPro" id="IPR003213">
    <property type="entry name" value="Cyt_c_oxidase_su6B"/>
</dbReference>
<keyword evidence="2" id="KW-0496">Mitochondrion</keyword>
<dbReference type="Gene3D" id="1.10.10.140">
    <property type="entry name" value="Cytochrome c oxidase, subunit VIb"/>
    <property type="match status" value="1"/>
</dbReference>
<evidence type="ECO:0000256" key="3">
    <source>
        <dbReference type="ARBA" id="ARBA00023157"/>
    </source>
</evidence>
<dbReference type="InterPro" id="IPR048280">
    <property type="entry name" value="COX6B-like"/>
</dbReference>
<reference evidence="4" key="1">
    <citation type="submission" date="2025-08" db="UniProtKB">
        <authorList>
            <consortium name="Ensembl"/>
        </authorList>
    </citation>
    <scope>IDENTIFICATION</scope>
</reference>
<dbReference type="OrthoDB" id="1107506at2759"/>
<proteinExistence type="predicted"/>
<sequence length="91" mass="11026">HVKIQPQVPPKKQREMNNSAFDPLFFNQNQTRICYQIFLDYHHCIKNMNKWGKSAETCEYYFCVYHSMLPINLQQWVEIQQWSTAPVYILL</sequence>
<evidence type="ECO:0000313" key="5">
    <source>
        <dbReference type="Proteomes" id="UP000694564"/>
    </source>
</evidence>
<organism evidence="4 5">
    <name type="scientific">Sciurus vulgaris</name>
    <name type="common">Eurasian red squirrel</name>
    <dbReference type="NCBI Taxonomy" id="55149"/>
    <lineage>
        <taxon>Eukaryota</taxon>
        <taxon>Metazoa</taxon>
        <taxon>Chordata</taxon>
        <taxon>Craniata</taxon>
        <taxon>Vertebrata</taxon>
        <taxon>Euteleostomi</taxon>
        <taxon>Mammalia</taxon>
        <taxon>Eutheria</taxon>
        <taxon>Euarchontoglires</taxon>
        <taxon>Glires</taxon>
        <taxon>Rodentia</taxon>
        <taxon>Sciuromorpha</taxon>
        <taxon>Sciuridae</taxon>
        <taxon>Sciurinae</taxon>
        <taxon>Sciurini</taxon>
        <taxon>Sciurus</taxon>
    </lineage>
</organism>
<protein>
    <submittedName>
        <fullName evidence="4">Uncharacterized protein</fullName>
    </submittedName>
</protein>
<dbReference type="Pfam" id="PF02297">
    <property type="entry name" value="COX6B"/>
    <property type="match status" value="1"/>
</dbReference>
<dbReference type="GO" id="GO:0045277">
    <property type="term" value="C:respiratory chain complex IV"/>
    <property type="evidence" value="ECO:0007669"/>
    <property type="project" value="InterPro"/>
</dbReference>
<keyword evidence="3" id="KW-1015">Disulfide bond</keyword>